<feature type="transmembrane region" description="Helical" evidence="1">
    <location>
        <begin position="136"/>
        <end position="157"/>
    </location>
</feature>
<evidence type="ECO:0008006" key="3">
    <source>
        <dbReference type="Google" id="ProtNLM"/>
    </source>
</evidence>
<accession>A0A6N2V717</accession>
<dbReference type="EMBL" id="CACRSL010000005">
    <property type="protein sequence ID" value="VYT24702.1"/>
    <property type="molecule type" value="Genomic_DNA"/>
</dbReference>
<dbReference type="PANTHER" id="PTHR40076">
    <property type="entry name" value="MEMBRANE PROTEIN-RELATED"/>
    <property type="match status" value="1"/>
</dbReference>
<dbReference type="Pfam" id="PF06161">
    <property type="entry name" value="DUF975"/>
    <property type="match status" value="1"/>
</dbReference>
<organism evidence="2">
    <name type="scientific">uncultured Anaerotruncus sp</name>
    <dbReference type="NCBI Taxonomy" id="905011"/>
    <lineage>
        <taxon>Bacteria</taxon>
        <taxon>Bacillati</taxon>
        <taxon>Bacillota</taxon>
        <taxon>Clostridia</taxon>
        <taxon>Eubacteriales</taxon>
        <taxon>Oscillospiraceae</taxon>
        <taxon>Anaerotruncus</taxon>
        <taxon>environmental samples</taxon>
    </lineage>
</organism>
<name>A0A6N2V717_9FIRM</name>
<feature type="transmembrane region" description="Helical" evidence="1">
    <location>
        <begin position="169"/>
        <end position="190"/>
    </location>
</feature>
<reference evidence="2" key="1">
    <citation type="submission" date="2019-11" db="EMBL/GenBank/DDBJ databases">
        <authorList>
            <person name="Feng L."/>
        </authorList>
    </citation>
    <scope>NUCLEOTIDE SEQUENCE</scope>
    <source>
        <strain evidence="2">AundefinedLFYP135</strain>
    </source>
</reference>
<keyword evidence="1" id="KW-0472">Membrane</keyword>
<sequence>MKFNTLAKQNAKKALGNRWGGAIAVVLMISAISLLFSILESMFTVFFGLPDFYEILAYLLEGRDLPPAAIPSVIISGVFAVLGFLVLTPLKLGVTNWLYQLTGGQPREISSLFFFFDSPCLFFKSLFLRLGIAVRMFFWAVLCLSPGVVFTGIGDYLARPDASAADHALAAAGITLGSILLLLGFAALWICSFRYFLAGYLLCADPDLGVGTVIRLSVRGTRGRLSKLAQFQLSFLGWYLLCLLVLPLLYVAPYTGASMAIYARYLIERDNLIPRQESPTGRIVDQDYIDLGPQPD</sequence>
<evidence type="ECO:0000313" key="2">
    <source>
        <dbReference type="EMBL" id="VYT24702.1"/>
    </source>
</evidence>
<evidence type="ECO:0000256" key="1">
    <source>
        <dbReference type="SAM" id="Phobius"/>
    </source>
</evidence>
<feature type="transmembrane region" description="Helical" evidence="1">
    <location>
        <begin position="69"/>
        <end position="90"/>
    </location>
</feature>
<gene>
    <name evidence="2" type="ORF">AULFYP135_02254</name>
</gene>
<feature type="transmembrane region" description="Helical" evidence="1">
    <location>
        <begin position="21"/>
        <end position="49"/>
    </location>
</feature>
<protein>
    <recommendedName>
        <fullName evidence="3">DUF975 family protein</fullName>
    </recommendedName>
</protein>
<dbReference type="InterPro" id="IPR010380">
    <property type="entry name" value="DUF975"/>
</dbReference>
<proteinExistence type="predicted"/>
<feature type="transmembrane region" description="Helical" evidence="1">
    <location>
        <begin position="228"/>
        <end position="250"/>
    </location>
</feature>
<dbReference type="AlphaFoldDB" id="A0A6N2V717"/>
<keyword evidence="1" id="KW-1133">Transmembrane helix</keyword>
<dbReference type="PANTHER" id="PTHR40076:SF1">
    <property type="entry name" value="MEMBRANE PROTEIN"/>
    <property type="match status" value="1"/>
</dbReference>
<keyword evidence="1" id="KW-0812">Transmembrane</keyword>